<dbReference type="RefSeq" id="WP_163733947.1">
    <property type="nucleotide sequence ID" value="NZ_AP022601.1"/>
</dbReference>
<protein>
    <submittedName>
        <fullName evidence="2">Uncharacterized protein</fullName>
    </submittedName>
</protein>
<gene>
    <name evidence="2" type="ORF">MGALJ_48530</name>
</gene>
<sequence length="81" mass="9213">MTDRPVIEAYRGALDQPCPTCGAEPGDFCTRTDTNRKPRIRQMPCVRRCPPSSRSAVEEPRRPYRSFSEPLRGDRDDEAST</sequence>
<dbReference type="KEGG" id="mgau:MGALJ_48530"/>
<accession>A0A9W4FHH9</accession>
<evidence type="ECO:0000313" key="3">
    <source>
        <dbReference type="Proteomes" id="UP000465785"/>
    </source>
</evidence>
<keyword evidence="3" id="KW-1185">Reference proteome</keyword>
<feature type="region of interest" description="Disordered" evidence="1">
    <location>
        <begin position="41"/>
        <end position="81"/>
    </location>
</feature>
<dbReference type="AlphaFoldDB" id="A0A9W4FHH9"/>
<proteinExistence type="predicted"/>
<organism evidence="2 3">
    <name type="scientific">Mycobacterium gallinarum</name>
    <dbReference type="NCBI Taxonomy" id="39689"/>
    <lineage>
        <taxon>Bacteria</taxon>
        <taxon>Bacillati</taxon>
        <taxon>Actinomycetota</taxon>
        <taxon>Actinomycetes</taxon>
        <taxon>Mycobacteriales</taxon>
        <taxon>Mycobacteriaceae</taxon>
        <taxon>Mycobacterium</taxon>
    </lineage>
</organism>
<dbReference type="EMBL" id="AP022601">
    <property type="protein sequence ID" value="BBY95184.1"/>
    <property type="molecule type" value="Genomic_DNA"/>
</dbReference>
<evidence type="ECO:0000256" key="1">
    <source>
        <dbReference type="SAM" id="MobiDB-lite"/>
    </source>
</evidence>
<dbReference type="Proteomes" id="UP000465785">
    <property type="component" value="Chromosome"/>
</dbReference>
<evidence type="ECO:0000313" key="2">
    <source>
        <dbReference type="EMBL" id="BBY95184.1"/>
    </source>
</evidence>
<reference evidence="2 3" key="1">
    <citation type="journal article" date="2019" name="Emerg. Microbes Infect.">
        <title>Comprehensive subspecies identification of 175 nontuberculous mycobacteria species based on 7547 genomic profiles.</title>
        <authorList>
            <person name="Matsumoto Y."/>
            <person name="Kinjo T."/>
            <person name="Motooka D."/>
            <person name="Nabeya D."/>
            <person name="Jung N."/>
            <person name="Uechi K."/>
            <person name="Horii T."/>
            <person name="Iida T."/>
            <person name="Fujita J."/>
            <person name="Nakamura S."/>
        </authorList>
    </citation>
    <scope>NUCLEOTIDE SEQUENCE [LARGE SCALE GENOMIC DNA]</scope>
    <source>
        <strain evidence="2 3">JCM 6399</strain>
    </source>
</reference>
<name>A0A9W4FHH9_9MYCO</name>